<evidence type="ECO:0000313" key="5">
    <source>
        <dbReference type="EMBL" id="AMC10684.1"/>
    </source>
</evidence>
<keyword evidence="6" id="KW-1185">Reference proteome</keyword>
<dbReference type="SMART" id="SM01419">
    <property type="entry name" value="Thiol-ester_cl"/>
    <property type="match status" value="1"/>
</dbReference>
<keyword evidence="2" id="KW-0175">Coiled coil</keyword>
<sequence>MKKIIFFILSTVLFVSLLNAQVKANTYSNLWKEVQKYELKNLPKSALKITDNIYIKAKEENNSPQLIKALIYQSKFALILKENAHLKVILKIKNEITKATTPTKNILESILGDLYWQYYQQNRWKFYNRTQTNSKIDSTDFRTWDLQTLFVAAHKHYQNSLKNSDLLKSINLKQFNNILSLIKNSKKFRPTLYDFIAHRAINFYKNEEGYLTRPAYKFEIENNHLLGNIEEFINTTVITKDSLSQHLHAVKLYQDLSLFHLNDKNPTALINLTLSRLHFIRKNAVFENKDSIYLNTLLNLKNLYKKYESSSEISFEIAQMYYELANKYTPKINSKNQFKRQDALKECEQAIALFPKASGTQKCIVLKNKILQMHLVITAEKYISINTLSRLLVEYKNISNLYFTAVRISEKQQKEFFKIYNDSTRIAFIKKLKVAKKWNASLKNENDYQLHKTEILFPKLPQGRYLVLATPNNHKLLLNKAIAFNTVQITNLALIEDNNNGEYHYQIVDRNTGKPLKKVKINLKNYNTGKYNKTLNKTFTTNKFGQFLYKSKKDYNNIVITVNHGNDTATFGDYYFYKHRKRKYQNNNDEIIIKPFLFTDRSIYRPGQTVYFKGIFIKKKGNHTSLFTNEFVEIILEDPNGEDVKQLNLKINEFGSISGEFKLPLSGLTGEYTFYIDESYEYDSKFYDNEDYYFENEYDFTIAVEEYKRPKFETTFNPVKETYKLNDSITVKGTAAAFSGSKISHAKVIYRVVRTANLPSWHNWQASSYFNSTKLEITHGETETDENGLYNITFKAIPDLEIPKEKLPTFNYKVFADVTDINGETHSTETTVKVGYHSLTISANIDSKIDQIKTANVLSISSYNLNGEFVPAKGAIKIYKLKSPQSPLRKRPWNAPDYQLFTENEFRNYFPHDPYTDTESVEKNWKKGILVFESNFDTRKSKKIILENIKEWITGKYVIIAEGNDTFGQQVIDKKRFSVFNSSNPQVSDNKLFEININKFIYSANEMVQLQLGSASKNISVTVEIEKQHRIITRYIIHLNNEIKTINIPVYKEDEGGFAIKYHYVNYNSFENGSININVPYTQNNLQIETLTFRDKIQPGSKQTWSFKIKGSHNNKVAAEILASMYDASLDKFKSHNWNFNPVTKYSYYSYTQSNASKSFGTKIFMLRNKAFKYYSFFQQQYDALNWFGFSFSNNRYTNRHYLVKTKKAVKSERTKYDKIIRGTVTDESGPLPGVNITISGTSFGTQTDFDGNYSIKVKSGDQLVFSFVGMITSSKIVGNQSRIDIQLKASEEALDEVVVTALGIEKNNKALGYSISTVFSEKISAIDDIETILAGKVSGVQILGAVGASEKITIRGLSSVKIKNKLLFIVDGIPVEDFDIDANELAALRILKGAEAVALYGTKAINGVVIIRTKKGQQKLDLQLSKVNTRKNFNETAFFYPNLKTDEKGNLIFNFTAPEALTRWKLQLLAHTKNIAFATKTLTTVTQKELMVLPNPPRFLREGDKIIFSSKISNLTTKSLNGFAKLELTDAITGKIINKQLENRLTTQNFKMNANGNTNVSWKLSIPKGTQAVQYKIIAKAGDFSDGEQNILPVLSNRMLITETLPMWVSGNQTKTFSLDKLKKNTSTTLSNHKLTLEITSNPAWYAIQSLPYLMEYPYECAEQTFSRYYANALANHILSSNLRIKEVFNQWKTSGALISNLEKNQELKSIIIQETPWVRDAQSETEQKKRIALLFDLNKMNNEVQATINKLEEMQFNNGGFPWFKGNKYPNRYITQHITTGFGHLKKLGVLNTLAKKRIQKINKITLKAIHFLDGELLNDYNKLLREAKKRREKAKTKQKGIQVEADYLAKRHVSYLQLNYLYMRSFYSTLKIPKNIQTAINYYTQQSGNYWNDFNLYSKGLIALIQHRNNNKTIATSILKSLKENSISSDELGMYWKENTASWYWYQAPIETQSLLIEVFSEIENNTSTIDKLKVWLLKNKQTNRWETTKATTEAVYALLLQGSDWLSINEALDVYVGAKNVNSSKLENVQIEAGTGYFKTSWNGAEITSDMGKVTIKNNNRGIAWGGLYWQYFEDLDKITSAKTPLKLSKKLFLKTNSNTGKLLTKITAKSALKVGDLITVRIELKVDRNMEFLHMKDMRASGLEPVNVLSKYKWQDGLGYYESTKDASTNFFFENLPKGVYVFEYDLRVNNAGNFSNGITTIQSMYAPEFSSHSKGIRLNVEN</sequence>
<dbReference type="SUPFAM" id="SSF49464">
    <property type="entry name" value="Carboxypeptidase regulatory domain-like"/>
    <property type="match status" value="1"/>
</dbReference>
<dbReference type="InterPro" id="IPR051802">
    <property type="entry name" value="YfhM-like"/>
</dbReference>
<comment type="similarity">
    <text evidence="1">Belongs to the protease inhibitor I39 (alpha-2-macroglobulin) family. Bacterial alpha-2-macroglobulin subfamily.</text>
</comment>
<dbReference type="SUPFAM" id="SSF48239">
    <property type="entry name" value="Terpenoid cyclases/Protein prenyltransferases"/>
    <property type="match status" value="1"/>
</dbReference>
<dbReference type="Pfam" id="PF00207">
    <property type="entry name" value="A2M"/>
    <property type="match status" value="1"/>
</dbReference>
<dbReference type="PANTHER" id="PTHR40094:SF1">
    <property type="entry name" value="UBIQUITIN DOMAIN-CONTAINING PROTEIN"/>
    <property type="match status" value="1"/>
</dbReference>
<dbReference type="InterPro" id="IPR047565">
    <property type="entry name" value="Alpha-macroglob_thiol-ester_cl"/>
</dbReference>
<reference evidence="6" key="1">
    <citation type="submission" date="2015-12" db="EMBL/GenBank/DDBJ databases">
        <title>Complete genome sequence of Lutibacter profundus strain LP1.</title>
        <authorList>
            <person name="Wissuwa J."/>
            <person name="Le Moine Bauer S."/>
            <person name="Stokke R."/>
            <person name="Dahle H."/>
            <person name="Steen I.H."/>
        </authorList>
    </citation>
    <scope>NUCLEOTIDE SEQUENCE [LARGE SCALE GENOMIC DNA]</scope>
    <source>
        <strain evidence="6">LP1</strain>
    </source>
</reference>
<evidence type="ECO:0000256" key="1">
    <source>
        <dbReference type="ARBA" id="ARBA00010556"/>
    </source>
</evidence>
<dbReference type="SMART" id="SM01360">
    <property type="entry name" value="A2M"/>
    <property type="match status" value="1"/>
</dbReference>
<name>A0A0X8G604_9FLAO</name>
<protein>
    <submittedName>
        <fullName evidence="5">Alpha-2-macroglobulin</fullName>
    </submittedName>
</protein>
<dbReference type="InterPro" id="IPR008930">
    <property type="entry name" value="Terpenoid_cyclase/PrenylTrfase"/>
</dbReference>
<reference evidence="5 6" key="2">
    <citation type="journal article" date="2016" name="Int. J. Syst. Evol. Microbiol.">
        <title>Lutibacter profundi sp. nov., isolated from a deep-sea hydrothermal system on the Arctic Mid-Ocean Ridge and emended description of the genus Lutibacter.</title>
        <authorList>
            <person name="Le Moine Bauer S."/>
            <person name="Roalkvam I."/>
            <person name="Steen I.H."/>
            <person name="Dahle H."/>
        </authorList>
    </citation>
    <scope>NUCLEOTIDE SEQUENCE [LARGE SCALE GENOMIC DNA]</scope>
    <source>
        <strain evidence="5 6">LP1</strain>
    </source>
</reference>
<dbReference type="Pfam" id="PF13715">
    <property type="entry name" value="CarbopepD_reg_2"/>
    <property type="match status" value="1"/>
</dbReference>
<dbReference type="GO" id="GO:0004866">
    <property type="term" value="F:endopeptidase inhibitor activity"/>
    <property type="evidence" value="ECO:0007669"/>
    <property type="project" value="InterPro"/>
</dbReference>
<evidence type="ECO:0000256" key="2">
    <source>
        <dbReference type="SAM" id="Coils"/>
    </source>
</evidence>
<dbReference type="KEGG" id="lut:Lupro_05245"/>
<evidence type="ECO:0000313" key="6">
    <source>
        <dbReference type="Proteomes" id="UP000059672"/>
    </source>
</evidence>
<keyword evidence="3" id="KW-0732">Signal</keyword>
<evidence type="ECO:0000259" key="4">
    <source>
        <dbReference type="SMART" id="SM01360"/>
    </source>
</evidence>
<dbReference type="InterPro" id="IPR001599">
    <property type="entry name" value="Macroglobln_a2"/>
</dbReference>
<accession>A0A0X8G604</accession>
<dbReference type="RefSeq" id="WP_068206938.1">
    <property type="nucleotide sequence ID" value="NZ_CP013355.1"/>
</dbReference>
<dbReference type="PATRIC" id="fig|1622118.3.peg.1096"/>
<dbReference type="Pfam" id="PF17973">
    <property type="entry name" value="bMG10"/>
    <property type="match status" value="1"/>
</dbReference>
<dbReference type="InterPro" id="IPR037066">
    <property type="entry name" value="Plug_dom_sf"/>
</dbReference>
<gene>
    <name evidence="5" type="ORF">Lupro_05245</name>
</gene>
<dbReference type="OrthoDB" id="9767116at2"/>
<dbReference type="Proteomes" id="UP000059672">
    <property type="component" value="Chromosome"/>
</dbReference>
<dbReference type="InterPro" id="IPR008969">
    <property type="entry name" value="CarboxyPept-like_regulatory"/>
</dbReference>
<feature type="chain" id="PRO_5007066255" evidence="3">
    <location>
        <begin position="25"/>
        <end position="2228"/>
    </location>
</feature>
<dbReference type="Pfam" id="PF01835">
    <property type="entry name" value="MG2"/>
    <property type="match status" value="1"/>
</dbReference>
<dbReference type="Gene3D" id="2.170.130.10">
    <property type="entry name" value="TonB-dependent receptor, plug domain"/>
    <property type="match status" value="1"/>
</dbReference>
<dbReference type="STRING" id="1622118.Lupro_05245"/>
<feature type="domain" description="Alpha-2-macroglobulin" evidence="4">
    <location>
        <begin position="1437"/>
        <end position="1527"/>
    </location>
</feature>
<feature type="signal peptide" evidence="3">
    <location>
        <begin position="1"/>
        <end position="24"/>
    </location>
</feature>
<dbReference type="InterPro" id="IPR002890">
    <property type="entry name" value="MG2"/>
</dbReference>
<feature type="coiled-coil region" evidence="2">
    <location>
        <begin position="1820"/>
        <end position="1847"/>
    </location>
</feature>
<organism evidence="5 6">
    <name type="scientific">Lutibacter profundi</name>
    <dbReference type="NCBI Taxonomy" id="1622118"/>
    <lineage>
        <taxon>Bacteria</taxon>
        <taxon>Pseudomonadati</taxon>
        <taxon>Bacteroidota</taxon>
        <taxon>Flavobacteriia</taxon>
        <taxon>Flavobacteriales</taxon>
        <taxon>Flavobacteriaceae</taxon>
        <taxon>Lutibacter</taxon>
    </lineage>
</organism>
<evidence type="ECO:0000256" key="3">
    <source>
        <dbReference type="SAM" id="SignalP"/>
    </source>
</evidence>
<dbReference type="EMBL" id="CP013355">
    <property type="protein sequence ID" value="AMC10684.1"/>
    <property type="molecule type" value="Genomic_DNA"/>
</dbReference>
<dbReference type="Gene3D" id="2.60.40.1930">
    <property type="match status" value="1"/>
</dbReference>
<proteinExistence type="inferred from homology"/>
<dbReference type="InterPro" id="IPR041246">
    <property type="entry name" value="Bact_MG10"/>
</dbReference>
<dbReference type="Gene3D" id="1.50.10.20">
    <property type="match status" value="1"/>
</dbReference>
<dbReference type="PANTHER" id="PTHR40094">
    <property type="entry name" value="ALPHA-2-MACROGLOBULIN HOMOLOG"/>
    <property type="match status" value="1"/>
</dbReference>
<dbReference type="SUPFAM" id="SSF56935">
    <property type="entry name" value="Porins"/>
    <property type="match status" value="1"/>
</dbReference>
<dbReference type="Gene3D" id="2.60.40.1120">
    <property type="entry name" value="Carboxypeptidase-like, regulatory domain"/>
    <property type="match status" value="1"/>
</dbReference>